<evidence type="ECO:0000313" key="2">
    <source>
        <dbReference type="Proteomes" id="UP001056120"/>
    </source>
</evidence>
<proteinExistence type="predicted"/>
<dbReference type="EMBL" id="CM042035">
    <property type="protein sequence ID" value="KAI3754981.1"/>
    <property type="molecule type" value="Genomic_DNA"/>
</dbReference>
<organism evidence="1 2">
    <name type="scientific">Smallanthus sonchifolius</name>
    <dbReference type="NCBI Taxonomy" id="185202"/>
    <lineage>
        <taxon>Eukaryota</taxon>
        <taxon>Viridiplantae</taxon>
        <taxon>Streptophyta</taxon>
        <taxon>Embryophyta</taxon>
        <taxon>Tracheophyta</taxon>
        <taxon>Spermatophyta</taxon>
        <taxon>Magnoliopsida</taxon>
        <taxon>eudicotyledons</taxon>
        <taxon>Gunneridae</taxon>
        <taxon>Pentapetalae</taxon>
        <taxon>asterids</taxon>
        <taxon>campanulids</taxon>
        <taxon>Asterales</taxon>
        <taxon>Asteraceae</taxon>
        <taxon>Asteroideae</taxon>
        <taxon>Heliantheae alliance</taxon>
        <taxon>Millerieae</taxon>
        <taxon>Smallanthus</taxon>
    </lineage>
</organism>
<reference evidence="1 2" key="2">
    <citation type="journal article" date="2022" name="Mol. Ecol. Resour.">
        <title>The genomes of chicory, endive, great burdock and yacon provide insights into Asteraceae paleo-polyploidization history and plant inulin production.</title>
        <authorList>
            <person name="Fan W."/>
            <person name="Wang S."/>
            <person name="Wang H."/>
            <person name="Wang A."/>
            <person name="Jiang F."/>
            <person name="Liu H."/>
            <person name="Zhao H."/>
            <person name="Xu D."/>
            <person name="Zhang Y."/>
        </authorList>
    </citation>
    <scope>NUCLEOTIDE SEQUENCE [LARGE SCALE GENOMIC DNA]</scope>
    <source>
        <strain evidence="2">cv. Yunnan</strain>
        <tissue evidence="1">Leaves</tissue>
    </source>
</reference>
<dbReference type="Proteomes" id="UP001056120">
    <property type="component" value="Linkage Group LG18"/>
</dbReference>
<comment type="caution">
    <text evidence="1">The sequence shown here is derived from an EMBL/GenBank/DDBJ whole genome shotgun (WGS) entry which is preliminary data.</text>
</comment>
<reference evidence="2" key="1">
    <citation type="journal article" date="2022" name="Mol. Ecol. Resour.">
        <title>The genomes of chicory, endive, great burdock and yacon provide insights into Asteraceae palaeo-polyploidization history and plant inulin production.</title>
        <authorList>
            <person name="Fan W."/>
            <person name="Wang S."/>
            <person name="Wang H."/>
            <person name="Wang A."/>
            <person name="Jiang F."/>
            <person name="Liu H."/>
            <person name="Zhao H."/>
            <person name="Xu D."/>
            <person name="Zhang Y."/>
        </authorList>
    </citation>
    <scope>NUCLEOTIDE SEQUENCE [LARGE SCALE GENOMIC DNA]</scope>
    <source>
        <strain evidence="2">cv. Yunnan</strain>
    </source>
</reference>
<evidence type="ECO:0000313" key="1">
    <source>
        <dbReference type="EMBL" id="KAI3754981.1"/>
    </source>
</evidence>
<accession>A0ACB9E855</accession>
<protein>
    <submittedName>
        <fullName evidence="1">Uncharacterized protein</fullName>
    </submittedName>
</protein>
<name>A0ACB9E855_9ASTR</name>
<gene>
    <name evidence="1" type="ORF">L1987_54773</name>
</gene>
<sequence>MACDDRERTTRNRTAREEKRTVALGVFRRVKLPARIKRSRITSHARDTPQETLDLEIGGCPEGTSLVRTKASGSGGGGGVTSPRKKRQKLTDRISPEGPKSGEGSLSQPQEVQKTTSPVKAKAKTGPSSEDNKKPTSPVKVKSKTCPPF</sequence>
<keyword evidence="2" id="KW-1185">Reference proteome</keyword>